<dbReference type="InterPro" id="IPR010368">
    <property type="entry name" value="Com_YlbF"/>
</dbReference>
<dbReference type="SUPFAM" id="SSF158622">
    <property type="entry name" value="YheA/YmcA-like"/>
    <property type="match status" value="1"/>
</dbReference>
<comment type="caution">
    <text evidence="1">The sequence shown here is derived from an EMBL/GenBank/DDBJ whole genome shotgun (WGS) entry which is preliminary data.</text>
</comment>
<proteinExistence type="predicted"/>
<dbReference type="InterPro" id="IPR052767">
    <property type="entry name" value="Bact_com_dev_regulator"/>
</dbReference>
<dbReference type="Gene3D" id="1.20.1500.10">
    <property type="entry name" value="YheA/YmcA-like"/>
    <property type="match status" value="1"/>
</dbReference>
<dbReference type="InterPro" id="IPR023378">
    <property type="entry name" value="YheA/YmcA-like_dom_sf"/>
</dbReference>
<dbReference type="OrthoDB" id="2243283at2"/>
<dbReference type="PIRSF" id="PIRSF021287">
    <property type="entry name" value="Biofilm_formation_YmcA"/>
    <property type="match status" value="1"/>
</dbReference>
<evidence type="ECO:0000313" key="1">
    <source>
        <dbReference type="EMBL" id="MQW39747.1"/>
    </source>
</evidence>
<evidence type="ECO:0000313" key="2">
    <source>
        <dbReference type="Proteomes" id="UP000439550"/>
    </source>
</evidence>
<dbReference type="Pfam" id="PF06133">
    <property type="entry name" value="Com_YlbF"/>
    <property type="match status" value="1"/>
</dbReference>
<dbReference type="AlphaFoldDB" id="A0A7X1Z8P4"/>
<protein>
    <recommendedName>
        <fullName evidence="3">YlbF family regulator</fullName>
    </recommendedName>
</protein>
<dbReference type="PANTHER" id="PTHR38448:SF1">
    <property type="entry name" value="YLBF FAMILY REGULATOR"/>
    <property type="match status" value="1"/>
</dbReference>
<dbReference type="Proteomes" id="UP000439550">
    <property type="component" value="Unassembled WGS sequence"/>
</dbReference>
<dbReference type="RefSeq" id="WP_153496417.1">
    <property type="nucleotide sequence ID" value="NZ_CBCRWP010000007.1"/>
</dbReference>
<dbReference type="EMBL" id="WITJ01000009">
    <property type="protein sequence ID" value="MQW39747.1"/>
    <property type="molecule type" value="Genomic_DNA"/>
</dbReference>
<keyword evidence="2" id="KW-1185">Reference proteome</keyword>
<name>A0A7X1Z8P4_9LACT</name>
<sequence length="116" mass="13489">MPYDESVEQLIRAISELDYVKKFKKTDAKLHENTRLFEQQETMKAQQKEAILYQKIGKINAYKVTSQAAQKIEKSLKSDILVAQYFTALQDVNDLIQHVTSEIEQKVNVLLENDEK</sequence>
<dbReference type="InterPro" id="IPR016783">
    <property type="entry name" value="Biofilm_formation_YmcA"/>
</dbReference>
<evidence type="ECO:0008006" key="3">
    <source>
        <dbReference type="Google" id="ProtNLM"/>
    </source>
</evidence>
<reference evidence="1 2" key="1">
    <citation type="submission" date="2019-10" db="EMBL/GenBank/DDBJ databases">
        <authorList>
            <person name="Dong K."/>
        </authorList>
    </citation>
    <scope>NUCLEOTIDE SEQUENCE [LARGE SCALE GENOMIC DNA]</scope>
    <source>
        <strain evidence="1 2">DSM 28960</strain>
    </source>
</reference>
<organism evidence="1 2">
    <name type="scientific">Lactococcus hircilactis</name>
    <dbReference type="NCBI Taxonomy" id="1494462"/>
    <lineage>
        <taxon>Bacteria</taxon>
        <taxon>Bacillati</taxon>
        <taxon>Bacillota</taxon>
        <taxon>Bacilli</taxon>
        <taxon>Lactobacillales</taxon>
        <taxon>Streptococcaceae</taxon>
        <taxon>Lactococcus</taxon>
    </lineage>
</organism>
<gene>
    <name evidence="1" type="ORF">GHI93_07390</name>
</gene>
<accession>A0A7X1Z8P4</accession>
<dbReference type="PANTHER" id="PTHR38448">
    <property type="entry name" value="REGULATORY PROTEIN YLBF-RELATED"/>
    <property type="match status" value="1"/>
</dbReference>